<comment type="catalytic activity">
    <reaction evidence="6">
        <text>cytidine(34) in tRNA + S-adenosyl-L-methionine = 2'-O-methylcytidine(34) in tRNA + S-adenosyl-L-homocysteine + H(+)</text>
        <dbReference type="Rhea" id="RHEA:43084"/>
        <dbReference type="Rhea" id="RHEA-COMP:10331"/>
        <dbReference type="Rhea" id="RHEA-COMP:10332"/>
        <dbReference type="ChEBI" id="CHEBI:15378"/>
        <dbReference type="ChEBI" id="CHEBI:57856"/>
        <dbReference type="ChEBI" id="CHEBI:59789"/>
        <dbReference type="ChEBI" id="CHEBI:74495"/>
        <dbReference type="ChEBI" id="CHEBI:82748"/>
        <dbReference type="EC" id="2.1.1.207"/>
    </reaction>
</comment>
<keyword evidence="10" id="KW-1185">Reference proteome</keyword>
<keyword evidence="2 6" id="KW-0489">Methyltransferase</keyword>
<accession>Q9AAX1</accession>
<dbReference type="GO" id="GO:0141102">
    <property type="term" value="F:tRNA (5-carboxymethylaminomethyluridine(34)-2'-O)-methyltransferase activity"/>
    <property type="evidence" value="ECO:0007669"/>
    <property type="project" value="RHEA"/>
</dbReference>
<evidence type="ECO:0000256" key="7">
    <source>
        <dbReference type="PIRSR" id="PIRSR029256-1"/>
    </source>
</evidence>
<feature type="binding site" evidence="6 7">
    <location>
        <position position="107"/>
    </location>
    <ligand>
        <name>S-adenosyl-L-methionine</name>
        <dbReference type="ChEBI" id="CHEBI:59789"/>
    </ligand>
</feature>
<evidence type="ECO:0000256" key="4">
    <source>
        <dbReference type="ARBA" id="ARBA00022691"/>
    </source>
</evidence>
<comment type="subunit">
    <text evidence="6">Homodimer.</text>
</comment>
<dbReference type="HAMAP" id="MF_01885">
    <property type="entry name" value="tRNA_methyltr_TrmL"/>
    <property type="match status" value="1"/>
</dbReference>
<dbReference type="AlphaFoldDB" id="Q9AAX1"/>
<dbReference type="SUPFAM" id="SSF75217">
    <property type="entry name" value="alpha/beta knot"/>
    <property type="match status" value="1"/>
</dbReference>
<organism evidence="9 10">
    <name type="scientific">Caulobacter vibrioides (strain ATCC 19089 / CIP 103742 / CB 15)</name>
    <name type="common">Caulobacter crescentus</name>
    <dbReference type="NCBI Taxonomy" id="190650"/>
    <lineage>
        <taxon>Bacteria</taxon>
        <taxon>Pseudomonadati</taxon>
        <taxon>Pseudomonadota</taxon>
        <taxon>Alphaproteobacteria</taxon>
        <taxon>Caulobacterales</taxon>
        <taxon>Caulobacteraceae</taxon>
        <taxon>Caulobacter</taxon>
    </lineage>
</organism>
<dbReference type="EnsemblBacteria" id="AAK22458">
    <property type="protein sequence ID" value="AAK22458"/>
    <property type="gene ID" value="CC_0471"/>
</dbReference>
<dbReference type="Gene3D" id="3.40.1280.10">
    <property type="match status" value="1"/>
</dbReference>
<evidence type="ECO:0000256" key="1">
    <source>
        <dbReference type="ARBA" id="ARBA00022490"/>
    </source>
</evidence>
<proteinExistence type="inferred from homology"/>
<evidence type="ECO:0000256" key="3">
    <source>
        <dbReference type="ARBA" id="ARBA00022679"/>
    </source>
</evidence>
<feature type="binding site" evidence="6 7">
    <location>
        <position position="127"/>
    </location>
    <ligand>
        <name>S-adenosyl-L-methionine</name>
        <dbReference type="ChEBI" id="CHEBI:59789"/>
    </ligand>
</feature>
<dbReference type="EMBL" id="AE005673">
    <property type="protein sequence ID" value="AAK22458.1"/>
    <property type="molecule type" value="Genomic_DNA"/>
</dbReference>
<dbReference type="GO" id="GO:0003723">
    <property type="term" value="F:RNA binding"/>
    <property type="evidence" value="ECO:0007669"/>
    <property type="project" value="InterPro"/>
</dbReference>
<comment type="subcellular location">
    <subcellularLocation>
        <location evidence="6">Cytoplasm</location>
    </subcellularLocation>
</comment>
<evidence type="ECO:0000313" key="9">
    <source>
        <dbReference type="EMBL" id="AAK22458.1"/>
    </source>
</evidence>
<keyword evidence="4 6" id="KW-0949">S-adenosyl-L-methionine</keyword>
<comment type="caution">
    <text evidence="6">Lacks conserved residue(s) required for the propagation of feature annotation.</text>
</comment>
<feature type="binding site" evidence="6 7">
    <location>
        <position position="135"/>
    </location>
    <ligand>
        <name>S-adenosyl-L-methionine</name>
        <dbReference type="ChEBI" id="CHEBI:59789"/>
    </ligand>
</feature>
<dbReference type="PIRSF" id="PIRSF029256">
    <property type="entry name" value="SpoU_TrmH_prd"/>
    <property type="match status" value="1"/>
</dbReference>
<dbReference type="BioCyc" id="CAULO:CC0471-MONOMER"/>
<comment type="function">
    <text evidence="6">Methylates the ribose at the nucleotide 34 wobble position in the two leucyl isoacceptors tRNA(Leu)(CmAA) and tRNA(Leu)(cmnm5UmAA). Catalyzes the methyl transfer from S-adenosyl-L-methionine to the 2'-OH of the wobble nucleotide.</text>
</comment>
<dbReference type="InterPro" id="IPR029026">
    <property type="entry name" value="tRNA_m1G_MTases_N"/>
</dbReference>
<dbReference type="Pfam" id="PF00588">
    <property type="entry name" value="SpoU_methylase"/>
    <property type="match status" value="1"/>
</dbReference>
<dbReference type="EC" id="2.1.1.207" evidence="6"/>
<evidence type="ECO:0000259" key="8">
    <source>
        <dbReference type="Pfam" id="PF00588"/>
    </source>
</evidence>
<dbReference type="PANTHER" id="PTHR42971">
    <property type="entry name" value="TRNA (CYTIDINE(34)-2'-O)-METHYLTRANSFERASE"/>
    <property type="match status" value="1"/>
</dbReference>
<dbReference type="InterPro" id="IPR029028">
    <property type="entry name" value="Alpha/beta_knot_MTases"/>
</dbReference>
<dbReference type="PANTHER" id="PTHR42971:SF1">
    <property type="entry name" value="TRNA (CYTIDINE(34)-2'-O)-METHYLTRANSFERASE"/>
    <property type="match status" value="1"/>
</dbReference>
<dbReference type="CDD" id="cd18094">
    <property type="entry name" value="SpoU-like_TrmL"/>
    <property type="match status" value="1"/>
</dbReference>
<comment type="similarity">
    <text evidence="6">Belongs to the class IV-like SAM-binding methyltransferase superfamily. RNA methyltransferase TrmH family. TrmL subfamily.</text>
</comment>
<evidence type="ECO:0000313" key="10">
    <source>
        <dbReference type="Proteomes" id="UP000001816"/>
    </source>
</evidence>
<protein>
    <recommendedName>
        <fullName evidence="6">tRNA (cytidine(34)-2'-O)-methyltransferase</fullName>
        <ecNumber evidence="6">2.1.1.207</ecNumber>
    </recommendedName>
    <alternativeName>
        <fullName evidence="6">tRNA (cytidine/uridine-2'-O-)-methyltransferase TrmL</fullName>
    </alternativeName>
</protein>
<dbReference type="GO" id="GO:0141098">
    <property type="term" value="F:tRNA (cytidine(34)-2'-O)-methyltransferase activity"/>
    <property type="evidence" value="ECO:0007669"/>
    <property type="project" value="RHEA"/>
</dbReference>
<dbReference type="GO" id="GO:0005737">
    <property type="term" value="C:cytoplasm"/>
    <property type="evidence" value="ECO:0007669"/>
    <property type="project" value="UniProtKB-SubCell"/>
</dbReference>
<evidence type="ECO:0000256" key="2">
    <source>
        <dbReference type="ARBA" id="ARBA00022603"/>
    </source>
</evidence>
<dbReference type="InterPro" id="IPR016914">
    <property type="entry name" value="TrmL"/>
</dbReference>
<dbReference type="eggNOG" id="COG0219">
    <property type="taxonomic scope" value="Bacteria"/>
</dbReference>
<dbReference type="PATRIC" id="fig|190650.5.peg.477"/>
<name>Q9AAX1_CAUVC</name>
<dbReference type="KEGG" id="ccr:CC_0471"/>
<dbReference type="SMR" id="Q9AAX1"/>
<dbReference type="PIR" id="F87307">
    <property type="entry name" value="F87307"/>
</dbReference>
<keyword evidence="1 6" id="KW-0963">Cytoplasm</keyword>
<evidence type="ECO:0000256" key="6">
    <source>
        <dbReference type="HAMAP-Rule" id="MF_01885"/>
    </source>
</evidence>
<dbReference type="HOGENOM" id="CLU_110125_2_0_5"/>
<comment type="catalytic activity">
    <reaction evidence="6">
        <text>5-carboxymethylaminomethyluridine(34) in tRNA(Leu) + S-adenosyl-L-methionine = 5-carboxymethylaminomethyl-2'-O-methyluridine(34) in tRNA(Leu) + S-adenosyl-L-homocysteine + H(+)</text>
        <dbReference type="Rhea" id="RHEA:43088"/>
        <dbReference type="Rhea" id="RHEA-COMP:10333"/>
        <dbReference type="Rhea" id="RHEA-COMP:10334"/>
        <dbReference type="ChEBI" id="CHEBI:15378"/>
        <dbReference type="ChEBI" id="CHEBI:57856"/>
        <dbReference type="ChEBI" id="CHEBI:59789"/>
        <dbReference type="ChEBI" id="CHEBI:74508"/>
        <dbReference type="ChEBI" id="CHEBI:74511"/>
        <dbReference type="EC" id="2.1.1.207"/>
    </reaction>
</comment>
<keyword evidence="3 6" id="KW-0808">Transferase</keyword>
<reference evidence="9 10" key="1">
    <citation type="journal article" date="2001" name="Proc. Natl. Acad. Sci. U.S.A.">
        <title>Complete genome sequence of Caulobacter crescentus.</title>
        <authorList>
            <person name="Nierman W.C."/>
            <person name="Feldblyum T.V."/>
            <person name="Laub M.T."/>
            <person name="Paulsen I.T."/>
            <person name="Nelson K.E."/>
            <person name="Eisen J.A."/>
            <person name="Heidelberg J.F."/>
            <person name="Alley M.R."/>
            <person name="Ohta N."/>
            <person name="Maddock J.R."/>
            <person name="Potocka I."/>
            <person name="Nelson W.C."/>
            <person name="Newton A."/>
            <person name="Stephens C."/>
            <person name="Phadke N.D."/>
            <person name="Ely B."/>
            <person name="DeBoy R.T."/>
            <person name="Dodson R.J."/>
            <person name="Durkin A.S."/>
            <person name="Gwinn M.L."/>
            <person name="Haft D.H."/>
            <person name="Kolonay J.F."/>
            <person name="Smit J."/>
            <person name="Craven M.B."/>
            <person name="Khouri H."/>
            <person name="Shetty J."/>
            <person name="Berry K."/>
            <person name="Utterback T."/>
            <person name="Tran K."/>
            <person name="Wolf A."/>
            <person name="Vamathevan J."/>
            <person name="Ermolaeva M."/>
            <person name="White O."/>
            <person name="Salzberg S.L."/>
            <person name="Venter J.C."/>
            <person name="Shapiro L."/>
            <person name="Fraser C.M."/>
        </authorList>
    </citation>
    <scope>NUCLEOTIDE SEQUENCE [LARGE SCALE GENOMIC DNA]</scope>
    <source>
        <strain evidence="10">ATCC 19089 / CB15</strain>
    </source>
</reference>
<dbReference type="GO" id="GO:0002130">
    <property type="term" value="P:wobble position ribose methylation"/>
    <property type="evidence" value="ECO:0007669"/>
    <property type="project" value="TreeGrafter"/>
</dbReference>
<dbReference type="InterPro" id="IPR001537">
    <property type="entry name" value="SpoU_MeTrfase"/>
</dbReference>
<gene>
    <name evidence="6" type="primary">trmL</name>
    <name evidence="9" type="ordered locus">CC_0471</name>
</gene>
<feature type="domain" description="tRNA/rRNA methyltransferase SpoU type" evidence="8">
    <location>
        <begin position="7"/>
        <end position="146"/>
    </location>
</feature>
<evidence type="ECO:0000256" key="5">
    <source>
        <dbReference type="ARBA" id="ARBA00022694"/>
    </source>
</evidence>
<sequence>MVGSLIMRIALFQPGIPQNVGACIRLTACFGLGLDVIEPCSFPLNDKSLKRAALDYGSLSHLTRHDSWETFLKAPERVDGRLLLFTTKGATPFHRFSFEPGDTLLFGNESRGAPEEVHAAAHGRIVIPIRPEARSMNLATTAAMALGEALRQTGGFPEAG</sequence>
<dbReference type="Proteomes" id="UP000001816">
    <property type="component" value="Chromosome"/>
</dbReference>
<dbReference type="STRING" id="190650.CC_0471"/>
<keyword evidence="5 6" id="KW-0819">tRNA processing</keyword>